<dbReference type="AlphaFoldDB" id="Q6YRU8"/>
<evidence type="ECO:0000259" key="1">
    <source>
        <dbReference type="Pfam" id="PF01381"/>
    </source>
</evidence>
<dbReference type="EMBL" id="AP006585">
    <property type="protein sequence ID" value="BAD02113.1"/>
    <property type="molecule type" value="Genomic_DNA"/>
</dbReference>
<accession>Q6YRU8</accession>
<reference evidence="2 3" key="1">
    <citation type="journal article" date="2003" name="DNA Res.">
        <title>Structural analysis of four large plasmids harboring in a unicellular cyanobacterium, Synechocystis sp. PCC 6803.</title>
        <authorList>
            <person name="Kaneko T."/>
            <person name="Nakamura Y."/>
            <person name="Sasamoto S."/>
            <person name="Watanabe A."/>
            <person name="Kohara M."/>
            <person name="Matsumoto M."/>
            <person name="Shimpo S."/>
            <person name="Yamada M."/>
            <person name="Tabata S."/>
        </authorList>
    </citation>
    <scope>NUCLEOTIDE SEQUENCE [LARGE SCALE GENOMIC DNA]</scope>
    <source>
        <strain evidence="3">ATCC 27184 / PCC 6803 / Kazusa</strain>
    </source>
</reference>
<dbReference type="InParanoid" id="Q6YRU8"/>
<dbReference type="Proteomes" id="UP000001425">
    <property type="component" value="Plasmid pSYSX"/>
</dbReference>
<name>Q6YRU8_SYNY3</name>
<dbReference type="SUPFAM" id="SSF47413">
    <property type="entry name" value="lambda repressor-like DNA-binding domains"/>
    <property type="match status" value="1"/>
</dbReference>
<keyword evidence="3" id="KW-1185">Reference proteome</keyword>
<organism evidence="2 3">
    <name type="scientific">Synechocystis sp. (strain ATCC 27184 / PCC 6803 / Kazusa)</name>
    <dbReference type="NCBI Taxonomy" id="1111708"/>
    <lineage>
        <taxon>Bacteria</taxon>
        <taxon>Bacillati</taxon>
        <taxon>Cyanobacteriota</taxon>
        <taxon>Cyanophyceae</taxon>
        <taxon>Synechococcales</taxon>
        <taxon>Merismopediaceae</taxon>
        <taxon>Synechocystis</taxon>
    </lineage>
</organism>
<dbReference type="KEGG" id="syn:slr6056"/>
<dbReference type="CDD" id="cd00093">
    <property type="entry name" value="HTH_XRE"/>
    <property type="match status" value="1"/>
</dbReference>
<dbReference type="GO" id="GO:0003677">
    <property type="term" value="F:DNA binding"/>
    <property type="evidence" value="ECO:0007669"/>
    <property type="project" value="InterPro"/>
</dbReference>
<gene>
    <name evidence="2" type="ordered locus">slr6056</name>
</gene>
<dbReference type="InterPro" id="IPR001387">
    <property type="entry name" value="Cro/C1-type_HTH"/>
</dbReference>
<dbReference type="Pfam" id="PF01381">
    <property type="entry name" value="HTH_3"/>
    <property type="match status" value="1"/>
</dbReference>
<geneLocation type="plasmid" evidence="2 3">
    <name>pSYSX</name>
</geneLocation>
<proteinExistence type="predicted"/>
<evidence type="ECO:0000313" key="3">
    <source>
        <dbReference type="Proteomes" id="UP000001425"/>
    </source>
</evidence>
<dbReference type="InterPro" id="IPR010982">
    <property type="entry name" value="Lambda_DNA-bd_dom_sf"/>
</dbReference>
<feature type="domain" description="HTH cro/C1-type" evidence="1">
    <location>
        <begin position="19"/>
        <end position="58"/>
    </location>
</feature>
<dbReference type="EnsemblBacteria" id="BAD02113">
    <property type="protein sequence ID" value="BAD02113"/>
    <property type="gene ID" value="BAD02113"/>
</dbReference>
<keyword evidence="2" id="KW-0614">Plasmid</keyword>
<dbReference type="Gene3D" id="1.10.260.40">
    <property type="entry name" value="lambda repressor-like DNA-binding domains"/>
    <property type="match status" value="1"/>
</dbReference>
<protein>
    <submittedName>
        <fullName evidence="2">Slr6056 protein</fullName>
    </submittedName>
</protein>
<sequence>MKKVGFDITSFYAALDGQRQSKQLTWKKVAEQSGVSASTLTRMAQGRRPDVDSLAALLNWSGLKAEMFVESNQESQTVSEPLAQITAYLRADPHLTPEGAEALAAIVKAGYERLRKDSN</sequence>
<evidence type="ECO:0000313" key="2">
    <source>
        <dbReference type="EMBL" id="BAD02113.1"/>
    </source>
</evidence>